<name>A0A2T1F5P5_9CYAN</name>
<keyword evidence="2" id="KW-1185">Reference proteome</keyword>
<reference evidence="1 2" key="1">
    <citation type="submission" date="2018-03" db="EMBL/GenBank/DDBJ databases">
        <title>The ancient ancestry and fast evolution of plastids.</title>
        <authorList>
            <person name="Moore K.R."/>
            <person name="Magnabosco C."/>
            <person name="Momper L."/>
            <person name="Gold D.A."/>
            <person name="Bosak T."/>
            <person name="Fournier G.P."/>
        </authorList>
    </citation>
    <scope>NUCLEOTIDE SEQUENCE [LARGE SCALE GENOMIC DNA]</scope>
    <source>
        <strain evidence="1 2">CCALA 037</strain>
    </source>
</reference>
<comment type="caution">
    <text evidence="1">The sequence shown here is derived from an EMBL/GenBank/DDBJ whole genome shotgun (WGS) entry which is preliminary data.</text>
</comment>
<proteinExistence type="predicted"/>
<dbReference type="AlphaFoldDB" id="A0A2T1F5P5"/>
<dbReference type="EMBL" id="PVWO01000706">
    <property type="protein sequence ID" value="PSB40317.1"/>
    <property type="molecule type" value="Genomic_DNA"/>
</dbReference>
<organism evidence="1 2">
    <name type="scientific">Chamaesiphon polymorphus CCALA 037</name>
    <dbReference type="NCBI Taxonomy" id="2107692"/>
    <lineage>
        <taxon>Bacteria</taxon>
        <taxon>Bacillati</taxon>
        <taxon>Cyanobacteriota</taxon>
        <taxon>Cyanophyceae</taxon>
        <taxon>Gomontiellales</taxon>
        <taxon>Chamaesiphonaceae</taxon>
        <taxon>Chamaesiphon</taxon>
    </lineage>
</organism>
<protein>
    <submittedName>
        <fullName evidence="1">Uncharacterized protein</fullName>
    </submittedName>
</protein>
<dbReference type="Proteomes" id="UP000238937">
    <property type="component" value="Unassembled WGS sequence"/>
</dbReference>
<gene>
    <name evidence="1" type="ORF">C7B77_28510</name>
</gene>
<evidence type="ECO:0000313" key="2">
    <source>
        <dbReference type="Proteomes" id="UP000238937"/>
    </source>
</evidence>
<evidence type="ECO:0000313" key="1">
    <source>
        <dbReference type="EMBL" id="PSB40317.1"/>
    </source>
</evidence>
<sequence>MTASGQTKIVSVGGLAAIVSSFASKGKICLRPYERTLLLLTRVKYISQKVKRQFDAYRSIVGSELRRYIASS</sequence>
<accession>A0A2T1F5P5</accession>